<gene>
    <name evidence="1" type="ORF">CPELLU_LOCUS21476</name>
</gene>
<organism evidence="1 2">
    <name type="scientific">Cetraspora pellucida</name>
    <dbReference type="NCBI Taxonomy" id="1433469"/>
    <lineage>
        <taxon>Eukaryota</taxon>
        <taxon>Fungi</taxon>
        <taxon>Fungi incertae sedis</taxon>
        <taxon>Mucoromycota</taxon>
        <taxon>Glomeromycotina</taxon>
        <taxon>Glomeromycetes</taxon>
        <taxon>Diversisporales</taxon>
        <taxon>Gigasporaceae</taxon>
        <taxon>Cetraspora</taxon>
    </lineage>
</organism>
<evidence type="ECO:0000313" key="2">
    <source>
        <dbReference type="Proteomes" id="UP000789759"/>
    </source>
</evidence>
<evidence type="ECO:0000313" key="1">
    <source>
        <dbReference type="EMBL" id="CAG8836943.1"/>
    </source>
</evidence>
<keyword evidence="2" id="KW-1185">Reference proteome</keyword>
<name>A0A9N9KJA9_9GLOM</name>
<reference evidence="1" key="1">
    <citation type="submission" date="2021-06" db="EMBL/GenBank/DDBJ databases">
        <authorList>
            <person name="Kallberg Y."/>
            <person name="Tangrot J."/>
            <person name="Rosling A."/>
        </authorList>
    </citation>
    <scope>NUCLEOTIDE SEQUENCE</scope>
    <source>
        <strain evidence="1">FL966</strain>
    </source>
</reference>
<feature type="non-terminal residue" evidence="1">
    <location>
        <position position="1"/>
    </location>
</feature>
<protein>
    <submittedName>
        <fullName evidence="1">13040_t:CDS:1</fullName>
    </submittedName>
</protein>
<dbReference type="Proteomes" id="UP000789759">
    <property type="component" value="Unassembled WGS sequence"/>
</dbReference>
<proteinExistence type="predicted"/>
<comment type="caution">
    <text evidence="1">The sequence shown here is derived from an EMBL/GenBank/DDBJ whole genome shotgun (WGS) entry which is preliminary data.</text>
</comment>
<feature type="non-terminal residue" evidence="1">
    <location>
        <position position="49"/>
    </location>
</feature>
<dbReference type="EMBL" id="CAJVQA010079981">
    <property type="protein sequence ID" value="CAG8836943.1"/>
    <property type="molecule type" value="Genomic_DNA"/>
</dbReference>
<dbReference type="OrthoDB" id="2919105at2759"/>
<accession>A0A9N9KJA9</accession>
<dbReference type="AlphaFoldDB" id="A0A9N9KJA9"/>
<sequence length="49" mass="5554">IKQGRQLHTIGQLKPTIILYDDSHPKELEITLIEDFASTVHNHKEGACD</sequence>